<organism evidence="2">
    <name type="scientific">Brassica napus</name>
    <name type="common">Rape</name>
    <dbReference type="NCBI Taxonomy" id="3708"/>
    <lineage>
        <taxon>Eukaryota</taxon>
        <taxon>Viridiplantae</taxon>
        <taxon>Streptophyta</taxon>
        <taxon>Embryophyta</taxon>
        <taxon>Tracheophyta</taxon>
        <taxon>Spermatophyta</taxon>
        <taxon>Magnoliopsida</taxon>
        <taxon>eudicotyledons</taxon>
        <taxon>Gunneridae</taxon>
        <taxon>Pentapetalae</taxon>
        <taxon>rosids</taxon>
        <taxon>malvids</taxon>
        <taxon>Brassicales</taxon>
        <taxon>Brassicaceae</taxon>
        <taxon>Brassiceae</taxon>
        <taxon>Brassica</taxon>
    </lineage>
</organism>
<feature type="region of interest" description="Disordered" evidence="1">
    <location>
        <begin position="18"/>
        <end position="63"/>
    </location>
</feature>
<protein>
    <submittedName>
        <fullName evidence="2">(rape) hypothetical protein</fullName>
    </submittedName>
</protein>
<sequence>MNMFFQDATEPLTVIISPNNKKMETEATNETPASPIAQPSTKTPVFTPNQTQQVHAQNLRIFK</sequence>
<accession>A0A816U0I4</accession>
<dbReference type="EMBL" id="HG994359">
    <property type="protein sequence ID" value="CAF2097319.1"/>
    <property type="molecule type" value="Genomic_DNA"/>
</dbReference>
<evidence type="ECO:0000313" key="2">
    <source>
        <dbReference type="EMBL" id="CAF2097319.1"/>
    </source>
</evidence>
<name>A0A816U0I4_BRANA</name>
<evidence type="ECO:0000256" key="1">
    <source>
        <dbReference type="SAM" id="MobiDB-lite"/>
    </source>
</evidence>
<gene>
    <name evidence="2" type="ORF">DARMORV10_A05P18120.1</name>
</gene>
<reference evidence="2" key="1">
    <citation type="submission" date="2021-01" db="EMBL/GenBank/DDBJ databases">
        <authorList>
            <consortium name="Genoscope - CEA"/>
            <person name="William W."/>
        </authorList>
    </citation>
    <scope>NUCLEOTIDE SEQUENCE</scope>
</reference>
<dbReference type="AlphaFoldDB" id="A0A816U0I4"/>
<dbReference type="Proteomes" id="UP001295469">
    <property type="component" value="Chromosome A05"/>
</dbReference>
<feature type="compositionally biased region" description="Polar residues" evidence="1">
    <location>
        <begin position="18"/>
        <end position="56"/>
    </location>
</feature>
<proteinExistence type="predicted"/>